<evidence type="ECO:0000256" key="1">
    <source>
        <dbReference type="SAM" id="Phobius"/>
    </source>
</evidence>
<proteinExistence type="predicted"/>
<dbReference type="EMBL" id="CP042476">
    <property type="protein sequence ID" value="QED39103.1"/>
    <property type="molecule type" value="Genomic_DNA"/>
</dbReference>
<keyword evidence="1" id="KW-1133">Transmembrane helix</keyword>
<keyword evidence="1" id="KW-0812">Transmembrane</keyword>
<name>A0A5B8YQT9_9FLAO</name>
<protein>
    <submittedName>
        <fullName evidence="2">Uncharacterized protein</fullName>
    </submittedName>
</protein>
<reference evidence="2 3" key="1">
    <citation type="submission" date="2019-08" db="EMBL/GenBank/DDBJ databases">
        <title>Antarcticibacterium arcticum sp. nov., a bacterium isolated from marine sediment of the Canadian Beaufort Sea.</title>
        <authorList>
            <person name="Lee Y.M."/>
            <person name="Baek K."/>
            <person name="Lee D.-H."/>
            <person name="Shin S.C."/>
            <person name="Jin Y.K."/>
            <person name="Park Y."/>
        </authorList>
    </citation>
    <scope>NUCLEOTIDE SEQUENCE [LARGE SCALE GENOMIC DNA]</scope>
    <source>
        <strain evidence="2 3">PAMC 28998</strain>
    </source>
</reference>
<keyword evidence="3" id="KW-1185">Reference proteome</keyword>
<feature type="transmembrane region" description="Helical" evidence="1">
    <location>
        <begin position="7"/>
        <end position="29"/>
    </location>
</feature>
<evidence type="ECO:0000313" key="2">
    <source>
        <dbReference type="EMBL" id="QED39103.1"/>
    </source>
</evidence>
<dbReference type="KEGG" id="anp:FK178_10055"/>
<dbReference type="Proteomes" id="UP000321954">
    <property type="component" value="Chromosome"/>
</dbReference>
<gene>
    <name evidence="2" type="ORF">FK178_10055</name>
</gene>
<dbReference type="OrthoDB" id="5741192at2"/>
<dbReference type="AlphaFoldDB" id="A0A5B8YQT9"/>
<organism evidence="2 3">
    <name type="scientific">Antarcticibacterium arcticum</name>
    <dbReference type="NCBI Taxonomy" id="2585771"/>
    <lineage>
        <taxon>Bacteria</taxon>
        <taxon>Pseudomonadati</taxon>
        <taxon>Bacteroidota</taxon>
        <taxon>Flavobacteriia</taxon>
        <taxon>Flavobacteriales</taxon>
        <taxon>Flavobacteriaceae</taxon>
        <taxon>Antarcticibacterium</taxon>
    </lineage>
</organism>
<accession>A0A5B8YQT9</accession>
<feature type="transmembrane region" description="Helical" evidence="1">
    <location>
        <begin position="66"/>
        <end position="85"/>
    </location>
</feature>
<feature type="transmembrane region" description="Helical" evidence="1">
    <location>
        <begin position="35"/>
        <end position="54"/>
    </location>
</feature>
<evidence type="ECO:0000313" key="3">
    <source>
        <dbReference type="Proteomes" id="UP000321954"/>
    </source>
</evidence>
<sequence>MHPSQLLFRLIGWMFGLAVFAIGVINTFWGNDMGFGIFLILLSLIYFPPVDTVIKRLVGFSVPVILKMILAVFIIIAALGVGELFNKIDI</sequence>
<keyword evidence="1" id="KW-0472">Membrane</keyword>